<proteinExistence type="predicted"/>
<feature type="region of interest" description="Disordered" evidence="1">
    <location>
        <begin position="91"/>
        <end position="115"/>
    </location>
</feature>
<organism evidence="2 3">
    <name type="scientific">Hohenbuehelia grisea</name>
    <dbReference type="NCBI Taxonomy" id="104357"/>
    <lineage>
        <taxon>Eukaryota</taxon>
        <taxon>Fungi</taxon>
        <taxon>Dikarya</taxon>
        <taxon>Basidiomycota</taxon>
        <taxon>Agaricomycotina</taxon>
        <taxon>Agaricomycetes</taxon>
        <taxon>Agaricomycetidae</taxon>
        <taxon>Agaricales</taxon>
        <taxon>Pleurotineae</taxon>
        <taxon>Pleurotaceae</taxon>
        <taxon>Hohenbuehelia</taxon>
    </lineage>
</organism>
<accession>A0ABR3JT42</accession>
<dbReference type="EMBL" id="JASNQZ010000003">
    <property type="protein sequence ID" value="KAL0958966.1"/>
    <property type="molecule type" value="Genomic_DNA"/>
</dbReference>
<evidence type="ECO:0000313" key="2">
    <source>
        <dbReference type="EMBL" id="KAL0958966.1"/>
    </source>
</evidence>
<gene>
    <name evidence="2" type="ORF">HGRIS_014278</name>
</gene>
<comment type="caution">
    <text evidence="2">The sequence shown here is derived from an EMBL/GenBank/DDBJ whole genome shotgun (WGS) entry which is preliminary data.</text>
</comment>
<protein>
    <submittedName>
        <fullName evidence="2">Uncharacterized protein</fullName>
    </submittedName>
</protein>
<evidence type="ECO:0000256" key="1">
    <source>
        <dbReference type="SAM" id="MobiDB-lite"/>
    </source>
</evidence>
<dbReference type="Proteomes" id="UP001556367">
    <property type="component" value="Unassembled WGS sequence"/>
</dbReference>
<feature type="region of interest" description="Disordered" evidence="1">
    <location>
        <begin position="293"/>
        <end position="313"/>
    </location>
</feature>
<name>A0ABR3JT42_9AGAR</name>
<sequence>MCDQSRPDSNTPMIQVAATPFGGRSYFATITIPCGALVLACNPYAHVVYRAYRKEVCAACLAFVGDQWETVSGDNQEGKWRARQGNWDIKSEPSDLNCKPLTTSRPSGPKDRLPQPNWRFCSSKCKARYFDTPGLEGNYLMAIVEDAIDAHARSLAEQARKTIPSPDAAQSPSERDSNASHRAGSSIGQDAADYAWAATEQYLSGLQGAKVRTGQRSPPVHQAVTIPVSESVLHKTSSTSSSAFDVEKELDFAHSPITELELDTVRFAGMALVRRCINEAACSNRQIPYDDSGAPNAPGLSPHVGEDASAASCSPCTTDTSSSKFLPTNSDAYPWAAVLALQSNELPHAHADPYALASSLRIYAFLRQAILQRLKPPPSNNRKRGTTSRLEAVPTHHSNTAFDGPRQDIISKDQDVCALLCKYVTTSDTVRAILAREDANVFGLYSGVDAPMVDESTHANQRTLGQSSDSEMLGFLMYIEGSYFNHCEFIPYFFCRRAVLQARHLAFFP</sequence>
<feature type="region of interest" description="Disordered" evidence="1">
    <location>
        <begin position="157"/>
        <end position="186"/>
    </location>
</feature>
<evidence type="ECO:0000313" key="3">
    <source>
        <dbReference type="Proteomes" id="UP001556367"/>
    </source>
</evidence>
<keyword evidence="3" id="KW-1185">Reference proteome</keyword>
<reference evidence="3" key="1">
    <citation type="submission" date="2024-06" db="EMBL/GenBank/DDBJ databases">
        <title>Multi-omics analyses provide insights into the biosynthesis of the anticancer antibiotic pleurotin in Hohenbuehelia grisea.</title>
        <authorList>
            <person name="Weaver J.A."/>
            <person name="Alberti F."/>
        </authorList>
    </citation>
    <scope>NUCLEOTIDE SEQUENCE [LARGE SCALE GENOMIC DNA]</scope>
    <source>
        <strain evidence="3">T-177</strain>
    </source>
</reference>